<sequence>MNIFPIGTIAASTSAGTIDSVSYNMFEPNSKAKSFEKHTILVSPYQMQIKLSRKKADPYLIVEYEYNNIFSREYRQIEHFVYKMEDALTPFYVVDWSKGITPSSVANSSGDWLVSITNTRLFSTVANQKANRALLWDGLNWKEGPVVTVTTNTSIAVDVDTSNYGGLSLATANTYGMVYPLYECYFSPDALSNFTTGAYIPESVSLSGDGGFVWGGNINFISKYKC</sequence>
<name>A0A6M3L7W9_9ZZZZ</name>
<evidence type="ECO:0000313" key="1">
    <source>
        <dbReference type="EMBL" id="QJA78170.1"/>
    </source>
</evidence>
<accession>A0A6M3L7W9</accession>
<gene>
    <name evidence="1" type="ORF">MM415A01122_0006</name>
    <name evidence="2" type="ORF">MM415B02369_0009</name>
</gene>
<reference evidence="2" key="1">
    <citation type="submission" date="2020-03" db="EMBL/GenBank/DDBJ databases">
        <title>The deep terrestrial virosphere.</title>
        <authorList>
            <person name="Holmfeldt K."/>
            <person name="Nilsson E."/>
            <person name="Simone D."/>
            <person name="Lopez-Fernandez M."/>
            <person name="Wu X."/>
            <person name="de Brujin I."/>
            <person name="Lundin D."/>
            <person name="Andersson A."/>
            <person name="Bertilsson S."/>
            <person name="Dopson M."/>
        </authorList>
    </citation>
    <scope>NUCLEOTIDE SEQUENCE</scope>
    <source>
        <strain evidence="1">MM415A01122</strain>
        <strain evidence="2">MM415B02369</strain>
    </source>
</reference>
<protein>
    <submittedName>
        <fullName evidence="2">Uncharacterized protein</fullName>
    </submittedName>
</protein>
<dbReference type="EMBL" id="MT142916">
    <property type="protein sequence ID" value="QJA90493.1"/>
    <property type="molecule type" value="Genomic_DNA"/>
</dbReference>
<evidence type="ECO:0000313" key="2">
    <source>
        <dbReference type="EMBL" id="QJA90493.1"/>
    </source>
</evidence>
<dbReference type="AlphaFoldDB" id="A0A6M3L7W9"/>
<organism evidence="2">
    <name type="scientific">viral metagenome</name>
    <dbReference type="NCBI Taxonomy" id="1070528"/>
    <lineage>
        <taxon>unclassified sequences</taxon>
        <taxon>metagenomes</taxon>
        <taxon>organismal metagenomes</taxon>
    </lineage>
</organism>
<dbReference type="EMBL" id="MT142323">
    <property type="protein sequence ID" value="QJA78170.1"/>
    <property type="molecule type" value="Genomic_DNA"/>
</dbReference>
<proteinExistence type="predicted"/>